<name>A0ABS6RY19_9BACT</name>
<comment type="caution">
    <text evidence="2">The sequence shown here is derived from an EMBL/GenBank/DDBJ whole genome shotgun (WGS) entry which is preliminary data.</text>
</comment>
<keyword evidence="3" id="KW-1185">Reference proteome</keyword>
<reference evidence="2 3" key="1">
    <citation type="journal article" date="2020" name="J Geophys Res Biogeosci">
        <title>Magnetotaxis as an Adaptation to Enable Bacterial Shuttling of Microbial Sulfur and Sulfur Cycling Across Aquatic Oxic#Anoxic Interfaces.</title>
        <authorList>
            <person name="Li J."/>
            <person name="Liu P."/>
            <person name="Wang J."/>
            <person name="Roberts A.P."/>
            <person name="Pan Y."/>
        </authorList>
    </citation>
    <scope>NUCLEOTIDE SEQUENCE [LARGE SCALE GENOMIC DNA]</scope>
    <source>
        <strain evidence="2 3">MYR-1_YQ</strain>
    </source>
</reference>
<gene>
    <name evidence="2" type="ORF">HWQ67_08045</name>
</gene>
<dbReference type="Pfam" id="PF04519">
    <property type="entry name" value="Bactofilin"/>
    <property type="match status" value="1"/>
</dbReference>
<evidence type="ECO:0000313" key="3">
    <source>
        <dbReference type="Proteomes" id="UP001196980"/>
    </source>
</evidence>
<dbReference type="EMBL" id="JABXWD010000118">
    <property type="protein sequence ID" value="MBV6341534.1"/>
    <property type="molecule type" value="Genomic_DNA"/>
</dbReference>
<comment type="similarity">
    <text evidence="1">Belongs to the bactofilin family.</text>
</comment>
<dbReference type="PANTHER" id="PTHR35024">
    <property type="entry name" value="HYPOTHETICAL CYTOSOLIC PROTEIN"/>
    <property type="match status" value="1"/>
</dbReference>
<dbReference type="Proteomes" id="UP001196980">
    <property type="component" value="Unassembled WGS sequence"/>
</dbReference>
<dbReference type="InterPro" id="IPR007607">
    <property type="entry name" value="BacA/B"/>
</dbReference>
<sequence>MAEADNKINGLIGSGVSIEGKLSFDGVLRIDGMFEGEINATGTLVVGEEGVLKSTIKVDTAIISGEVRGMIEAIRKVELHSRARMYGEIRTPVIVLYSGALFVGECLMASKRDTSGLSNEELTQLPVA</sequence>
<evidence type="ECO:0000313" key="2">
    <source>
        <dbReference type="EMBL" id="MBV6341534.1"/>
    </source>
</evidence>
<proteinExistence type="inferred from homology"/>
<evidence type="ECO:0000256" key="1">
    <source>
        <dbReference type="ARBA" id="ARBA00044755"/>
    </source>
</evidence>
<dbReference type="RefSeq" id="WP_218252168.1">
    <property type="nucleotide sequence ID" value="NZ_JABXWD010000118.1"/>
</dbReference>
<organism evidence="2 3">
    <name type="scientific">Candidatus Magnetobacterium casense</name>
    <dbReference type="NCBI Taxonomy" id="1455061"/>
    <lineage>
        <taxon>Bacteria</taxon>
        <taxon>Pseudomonadati</taxon>
        <taxon>Nitrospirota</taxon>
        <taxon>Thermodesulfovibrionia</taxon>
        <taxon>Thermodesulfovibrionales</taxon>
        <taxon>Candidatus Magnetobacteriaceae</taxon>
        <taxon>Candidatus Magnetobacterium</taxon>
    </lineage>
</organism>
<dbReference type="PANTHER" id="PTHR35024:SF4">
    <property type="entry name" value="POLYMER-FORMING CYTOSKELETAL PROTEIN"/>
    <property type="match status" value="1"/>
</dbReference>
<protein>
    <submittedName>
        <fullName evidence="2">Polymer-forming cytoskeletal protein</fullName>
    </submittedName>
</protein>
<accession>A0ABS6RY19</accession>